<keyword evidence="9" id="KW-1185">Reference proteome</keyword>
<name>A0AAV6Y0K5_9LAMI</name>
<dbReference type="Pfam" id="PF03936">
    <property type="entry name" value="Terpene_synth_C"/>
    <property type="match status" value="1"/>
</dbReference>
<dbReference type="InterPro" id="IPR005630">
    <property type="entry name" value="Terpene_synthase_metal-bd"/>
</dbReference>
<accession>A0AAV6Y0K5</accession>
<sequence>MEMHQSAAHTSTENVDLEDVRLSVTYHPNVGGTIFWHTLQTLCAYVPNSGLTYNLHASNMYQELLNSVEKELQKLREDVRKVLVTTPDESLNKLELIDSIQRLGVAYHFEKEIDISLKCIYETYSECNGKQEDDLYIAALRFRLLRQHGYNLSSADVFNKFIDHDGNIKECSMDNVKGLLSLYEAAHFRVHGEEILDKALEFSSSVLESRVHDMSNSLAAQVNEALQIPIRKSLTRFKARKFMFVYQENESHNEMLLNFAKMDFNFLQKIHQKELSDLTRWWNDLDFKNKLPFARDRMVECYFWILGIYFEPQYQQARKILTKVLVLGSTMDDTYDVYGTLPDLQLFTAAIHR</sequence>
<organism evidence="8 9">
    <name type="scientific">Buddleja alternifolia</name>
    <dbReference type="NCBI Taxonomy" id="168488"/>
    <lineage>
        <taxon>Eukaryota</taxon>
        <taxon>Viridiplantae</taxon>
        <taxon>Streptophyta</taxon>
        <taxon>Embryophyta</taxon>
        <taxon>Tracheophyta</taxon>
        <taxon>Spermatophyta</taxon>
        <taxon>Magnoliopsida</taxon>
        <taxon>eudicotyledons</taxon>
        <taxon>Gunneridae</taxon>
        <taxon>Pentapetalae</taxon>
        <taxon>asterids</taxon>
        <taxon>lamiids</taxon>
        <taxon>Lamiales</taxon>
        <taxon>Scrophulariaceae</taxon>
        <taxon>Buddlejeae</taxon>
        <taxon>Buddleja</taxon>
    </lineage>
</organism>
<feature type="domain" description="Terpene synthase metal-binding" evidence="7">
    <location>
        <begin position="283"/>
        <end position="353"/>
    </location>
</feature>
<evidence type="ECO:0000256" key="2">
    <source>
        <dbReference type="ARBA" id="ARBA00004721"/>
    </source>
</evidence>
<keyword evidence="4" id="KW-0456">Lyase</keyword>
<dbReference type="InterPro" id="IPR008930">
    <property type="entry name" value="Terpenoid_cyclase/PrenylTrfase"/>
</dbReference>
<evidence type="ECO:0000313" key="8">
    <source>
        <dbReference type="EMBL" id="KAG8386224.1"/>
    </source>
</evidence>
<dbReference type="SUPFAM" id="SSF48239">
    <property type="entry name" value="Terpenoid cyclases/Protein prenyltransferases"/>
    <property type="match status" value="1"/>
</dbReference>
<feature type="domain" description="Terpene synthase N-terminal" evidence="6">
    <location>
        <begin position="62"/>
        <end position="226"/>
    </location>
</feature>
<reference evidence="8" key="1">
    <citation type="submission" date="2019-10" db="EMBL/GenBank/DDBJ databases">
        <authorList>
            <person name="Zhang R."/>
            <person name="Pan Y."/>
            <person name="Wang J."/>
            <person name="Ma R."/>
            <person name="Yu S."/>
        </authorList>
    </citation>
    <scope>NUCLEOTIDE SEQUENCE</scope>
    <source>
        <strain evidence="8">LA-IB0</strain>
        <tissue evidence="8">Leaf</tissue>
    </source>
</reference>
<feature type="coiled-coil region" evidence="5">
    <location>
        <begin position="58"/>
        <end position="85"/>
    </location>
</feature>
<dbReference type="Pfam" id="PF01397">
    <property type="entry name" value="Terpene_synth"/>
    <property type="match status" value="1"/>
</dbReference>
<dbReference type="SUPFAM" id="SSF48576">
    <property type="entry name" value="Terpenoid synthases"/>
    <property type="match status" value="1"/>
</dbReference>
<dbReference type="PANTHER" id="PTHR31225">
    <property type="entry name" value="OS04G0344100 PROTEIN-RELATED"/>
    <property type="match status" value="1"/>
</dbReference>
<evidence type="ECO:0000256" key="4">
    <source>
        <dbReference type="ARBA" id="ARBA00023239"/>
    </source>
</evidence>
<comment type="pathway">
    <text evidence="2">Secondary metabolite biosynthesis; terpenoid biosynthesis.</text>
</comment>
<keyword evidence="3" id="KW-0479">Metal-binding</keyword>
<dbReference type="GO" id="GO:0016114">
    <property type="term" value="P:terpenoid biosynthetic process"/>
    <property type="evidence" value="ECO:0007669"/>
    <property type="project" value="InterPro"/>
</dbReference>
<evidence type="ECO:0000256" key="5">
    <source>
        <dbReference type="SAM" id="Coils"/>
    </source>
</evidence>
<dbReference type="InterPro" id="IPR001906">
    <property type="entry name" value="Terpene_synth_N"/>
</dbReference>
<dbReference type="EMBL" id="WHWC01000003">
    <property type="protein sequence ID" value="KAG8386224.1"/>
    <property type="molecule type" value="Genomic_DNA"/>
</dbReference>
<dbReference type="InterPro" id="IPR050148">
    <property type="entry name" value="Terpene_synthase-like"/>
</dbReference>
<evidence type="ECO:0000313" key="9">
    <source>
        <dbReference type="Proteomes" id="UP000826271"/>
    </source>
</evidence>
<dbReference type="Proteomes" id="UP000826271">
    <property type="component" value="Unassembled WGS sequence"/>
</dbReference>
<dbReference type="InterPro" id="IPR036965">
    <property type="entry name" value="Terpene_synth_N_sf"/>
</dbReference>
<dbReference type="InterPro" id="IPR008949">
    <property type="entry name" value="Isoprenoid_synthase_dom_sf"/>
</dbReference>
<dbReference type="FunFam" id="1.50.10.130:FF:000001">
    <property type="entry name" value="Isoprene synthase, chloroplastic"/>
    <property type="match status" value="1"/>
</dbReference>
<comment type="cofactor">
    <cofactor evidence="1">
        <name>Mg(2+)</name>
        <dbReference type="ChEBI" id="CHEBI:18420"/>
    </cofactor>
</comment>
<keyword evidence="5" id="KW-0175">Coiled coil</keyword>
<evidence type="ECO:0000259" key="7">
    <source>
        <dbReference type="Pfam" id="PF03936"/>
    </source>
</evidence>
<gene>
    <name evidence="8" type="ORF">BUALT_Bualt03G0126700</name>
</gene>
<evidence type="ECO:0000256" key="3">
    <source>
        <dbReference type="ARBA" id="ARBA00022723"/>
    </source>
</evidence>
<dbReference type="GO" id="GO:0010333">
    <property type="term" value="F:terpene synthase activity"/>
    <property type="evidence" value="ECO:0007669"/>
    <property type="project" value="InterPro"/>
</dbReference>
<comment type="caution">
    <text evidence="8">The sequence shown here is derived from an EMBL/GenBank/DDBJ whole genome shotgun (WGS) entry which is preliminary data.</text>
</comment>
<dbReference type="Gene3D" id="1.10.600.10">
    <property type="entry name" value="Farnesyl Diphosphate Synthase"/>
    <property type="match status" value="1"/>
</dbReference>
<evidence type="ECO:0000256" key="1">
    <source>
        <dbReference type="ARBA" id="ARBA00001946"/>
    </source>
</evidence>
<proteinExistence type="predicted"/>
<protein>
    <submittedName>
        <fullName evidence="8">Uncharacterized protein</fullName>
    </submittedName>
</protein>
<dbReference type="GO" id="GO:0000287">
    <property type="term" value="F:magnesium ion binding"/>
    <property type="evidence" value="ECO:0007669"/>
    <property type="project" value="InterPro"/>
</dbReference>
<dbReference type="PANTHER" id="PTHR31225:SF221">
    <property type="entry name" value="(-)-GERMACRENE D SYNTHASE"/>
    <property type="match status" value="1"/>
</dbReference>
<evidence type="ECO:0000259" key="6">
    <source>
        <dbReference type="Pfam" id="PF01397"/>
    </source>
</evidence>
<dbReference type="AlphaFoldDB" id="A0AAV6Y0K5"/>
<dbReference type="Gene3D" id="1.50.10.130">
    <property type="entry name" value="Terpene synthase, N-terminal domain"/>
    <property type="match status" value="1"/>
</dbReference>